<dbReference type="EMBL" id="BART01006736">
    <property type="protein sequence ID" value="GAG68893.1"/>
    <property type="molecule type" value="Genomic_DNA"/>
</dbReference>
<accession>X1A7Y9</accession>
<evidence type="ECO:0000313" key="1">
    <source>
        <dbReference type="EMBL" id="GAG68893.1"/>
    </source>
</evidence>
<reference evidence="1" key="1">
    <citation type="journal article" date="2014" name="Front. Microbiol.">
        <title>High frequency of phylogenetically diverse reductive dehalogenase-homologous genes in deep subseafloor sedimentary metagenomes.</title>
        <authorList>
            <person name="Kawai M."/>
            <person name="Futagami T."/>
            <person name="Toyoda A."/>
            <person name="Takaki Y."/>
            <person name="Nishi S."/>
            <person name="Hori S."/>
            <person name="Arai W."/>
            <person name="Tsubouchi T."/>
            <person name="Morono Y."/>
            <person name="Uchiyama I."/>
            <person name="Ito T."/>
            <person name="Fujiyama A."/>
            <person name="Inagaki F."/>
            <person name="Takami H."/>
        </authorList>
    </citation>
    <scope>NUCLEOTIDE SEQUENCE</scope>
    <source>
        <strain evidence="1">Expedition CK06-06</strain>
    </source>
</reference>
<name>X1A7Y9_9ZZZZ</name>
<dbReference type="AlphaFoldDB" id="X1A7Y9"/>
<gene>
    <name evidence="1" type="ORF">S01H4_15368</name>
</gene>
<proteinExistence type="predicted"/>
<organism evidence="1">
    <name type="scientific">marine sediment metagenome</name>
    <dbReference type="NCBI Taxonomy" id="412755"/>
    <lineage>
        <taxon>unclassified sequences</taxon>
        <taxon>metagenomes</taxon>
        <taxon>ecological metagenomes</taxon>
    </lineage>
</organism>
<protein>
    <submittedName>
        <fullName evidence="1">Uncharacterized protein</fullName>
    </submittedName>
</protein>
<comment type="caution">
    <text evidence="1">The sequence shown here is derived from an EMBL/GenBank/DDBJ whole genome shotgun (WGS) entry which is preliminary data.</text>
</comment>
<sequence length="94" mass="10653">MSVKLVIIGVGHGSVKVKMVEIKIKELQDDIEHGVQDEWMSTDKYGINFNETPASPYKQTMVRRRDANMIFVTDESNLTIPQSRPGPRIIGRPN</sequence>